<dbReference type="PATRIC" id="fig|80852.17.peg.1015"/>
<dbReference type="OrthoDB" id="1522895at2"/>
<evidence type="ECO:0000313" key="2">
    <source>
        <dbReference type="EMBL" id="CED71085.1"/>
    </source>
</evidence>
<dbReference type="STRING" id="80852.AWOD_I_0995"/>
<dbReference type="AlphaFoldDB" id="A0A090IRY3"/>
<feature type="domain" description="ImpA N-terminal" evidence="1">
    <location>
        <begin position="9"/>
        <end position="109"/>
    </location>
</feature>
<evidence type="ECO:0000259" key="1">
    <source>
        <dbReference type="Pfam" id="PF06812"/>
    </source>
</evidence>
<dbReference type="PANTHER" id="PTHR37024:SF5">
    <property type="entry name" value="IMPA N-TERMINAL DOMAIN-CONTAINING PROTEIN"/>
    <property type="match status" value="1"/>
</dbReference>
<evidence type="ECO:0000313" key="3">
    <source>
        <dbReference type="Proteomes" id="UP000032427"/>
    </source>
</evidence>
<dbReference type="Pfam" id="PF06812">
    <property type="entry name" value="ImpA_N"/>
    <property type="match status" value="1"/>
</dbReference>
<dbReference type="EMBL" id="LN554846">
    <property type="protein sequence ID" value="CED71085.1"/>
    <property type="molecule type" value="Genomic_DNA"/>
</dbReference>
<name>A0A090IRY3_9GAMM</name>
<dbReference type="NCBIfam" id="TIGR03362">
    <property type="entry name" value="VI_chp_7"/>
    <property type="match status" value="1"/>
</dbReference>
<keyword evidence="3" id="KW-1185">Reference proteome</keyword>
<dbReference type="Pfam" id="PF16989">
    <property type="entry name" value="T6SS_VasJ"/>
    <property type="match status" value="1"/>
</dbReference>
<organism evidence="2 3">
    <name type="scientific">Aliivibrio wodanis</name>
    <dbReference type="NCBI Taxonomy" id="80852"/>
    <lineage>
        <taxon>Bacteria</taxon>
        <taxon>Pseudomonadati</taxon>
        <taxon>Pseudomonadota</taxon>
        <taxon>Gammaproteobacteria</taxon>
        <taxon>Vibrionales</taxon>
        <taxon>Vibrionaceae</taxon>
        <taxon>Aliivibrio</taxon>
    </lineage>
</organism>
<dbReference type="HOGENOM" id="CLU_029347_0_0_6"/>
<protein>
    <submittedName>
        <fullName evidence="2">Putative type VI secretion protein VasJ</fullName>
    </submittedName>
</protein>
<proteinExistence type="predicted"/>
<reference evidence="3" key="1">
    <citation type="submission" date="2014-09" db="EMBL/GenBank/DDBJ databases">
        <authorList>
            <person name="Hjerde E."/>
        </authorList>
    </citation>
    <scope>NUCLEOTIDE SEQUENCE [LARGE SCALE GENOMIC DNA]</scope>
    <source>
        <strain evidence="3">06/09/139</strain>
    </source>
</reference>
<accession>A0A090IRY3</accession>
<dbReference type="KEGG" id="awd:AWOD_I_0995"/>
<gene>
    <name evidence="2" type="primary">vasJ</name>
    <name evidence="2" type="ORF">AWOD_I_0995</name>
</gene>
<dbReference type="Proteomes" id="UP000032427">
    <property type="component" value="Chromosome 1"/>
</dbReference>
<dbReference type="PANTHER" id="PTHR37024">
    <property type="entry name" value="TYPE VI SECRETION SYSTEM DUF2094 AND IMPA-RELATED DOMAIN PROTEIN"/>
    <property type="match status" value="1"/>
</dbReference>
<dbReference type="InterPro" id="IPR010657">
    <property type="entry name" value="ImpA_N"/>
</dbReference>
<dbReference type="InterPro" id="IPR017739">
    <property type="entry name" value="T6SS-assoc_VCA0119"/>
</dbReference>
<dbReference type="GeneID" id="28540561"/>
<sequence length="516" mass="59953">MFSYNLILSDISEEDRLGIDLTYEPEFESIESEIQKSTDIFATSKTDWKEVHSKSLNLLSNKSKDYRYLYWILLSIQKGQLPIDPLHLVSIINGFISKYNIEIYPSRKKNLYSTINQIIQKLNDIVKPFIDNINDLISANDFIEMLILLDDSINEIFNENTDNISSIINYVKSHKKRLKSVDSSKEEALNLLDYNKPIQIEPTKESTSISSSEITNDREANKALRHLQDVARSLSKYWLTERINNEKAYQLSRTLTWLTITQVPASNSNDVTMLKPVPQTRKQHFNKLKADSDHVGLLINLEESLSKSPFWLDGHFMAWESLIELNHHDAAQCIVDQVSLLIKKLPEITHLKFDDNSEFSTSTTRSWLEEHCYQEDYSKVTENINIIEKNTESEWDLALQNAQSLLNQKTLTEILQPLVIGHHQSRSNREAFFWQFSQAKLLSQAQKYDLASALLGWLDSQYSHKVLTHWDPSLEERLLELWLSCQQKLPSKEKNNQLTTTLRERLCCLNPMRVLN</sequence>